<reference evidence="1 2" key="1">
    <citation type="journal article" date="2013" name="Curr. Biol.">
        <title>The Genome of the Foraminiferan Reticulomyxa filosa.</title>
        <authorList>
            <person name="Glockner G."/>
            <person name="Hulsmann N."/>
            <person name="Schleicher M."/>
            <person name="Noegel A.A."/>
            <person name="Eichinger L."/>
            <person name="Gallinger C."/>
            <person name="Pawlowski J."/>
            <person name="Sierra R."/>
            <person name="Euteneuer U."/>
            <person name="Pillet L."/>
            <person name="Moustafa A."/>
            <person name="Platzer M."/>
            <person name="Groth M."/>
            <person name="Szafranski K."/>
            <person name="Schliwa M."/>
        </authorList>
    </citation>
    <scope>NUCLEOTIDE SEQUENCE [LARGE SCALE GENOMIC DNA]</scope>
</reference>
<gene>
    <name evidence="1" type="ORF">RFI_17377</name>
</gene>
<organism evidence="1 2">
    <name type="scientific">Reticulomyxa filosa</name>
    <dbReference type="NCBI Taxonomy" id="46433"/>
    <lineage>
        <taxon>Eukaryota</taxon>
        <taxon>Sar</taxon>
        <taxon>Rhizaria</taxon>
        <taxon>Retaria</taxon>
        <taxon>Foraminifera</taxon>
        <taxon>Monothalamids</taxon>
        <taxon>Reticulomyxidae</taxon>
        <taxon>Reticulomyxa</taxon>
    </lineage>
</organism>
<sequence length="242" mass="28047">MLCIIKNFSIQQVTFQKITVEKHNIRVFWSRILGTTFFLERSSRKSIFVDTKELTECNVSTGFLPFFFKKNSLDYLLIALVRSILTSSKQRKREMQEEKTSNEKQTILTPTLPTSKILFVTFTNNPIELNCPQHESTDDVLIIGEKCLKDFLKNNNNLCPVEKHDNCQYSKTKLIQKLTGDLTIMCPGQFEQDIKKLTGEIKCNSKEKLKDVQNHLKNGCPLVLVDCWFKPFGCDHKCNRQI</sequence>
<proteinExistence type="predicted"/>
<accession>X6N0Q2</accession>
<evidence type="ECO:0000313" key="1">
    <source>
        <dbReference type="EMBL" id="ETO19850.1"/>
    </source>
</evidence>
<protein>
    <recommendedName>
        <fullName evidence="3">TRAF-type domain-containing protein</fullName>
    </recommendedName>
</protein>
<dbReference type="AlphaFoldDB" id="X6N0Q2"/>
<evidence type="ECO:0008006" key="3">
    <source>
        <dbReference type="Google" id="ProtNLM"/>
    </source>
</evidence>
<dbReference type="Proteomes" id="UP000023152">
    <property type="component" value="Unassembled WGS sequence"/>
</dbReference>
<evidence type="ECO:0000313" key="2">
    <source>
        <dbReference type="Proteomes" id="UP000023152"/>
    </source>
</evidence>
<name>X6N0Q2_RETFI</name>
<dbReference type="EMBL" id="ASPP01013228">
    <property type="protein sequence ID" value="ETO19850.1"/>
    <property type="molecule type" value="Genomic_DNA"/>
</dbReference>
<comment type="caution">
    <text evidence="1">The sequence shown here is derived from an EMBL/GenBank/DDBJ whole genome shotgun (WGS) entry which is preliminary data.</text>
</comment>
<keyword evidence="2" id="KW-1185">Reference proteome</keyword>